<dbReference type="InterPro" id="IPR029314">
    <property type="entry name" value="FANCI_S4"/>
</dbReference>
<protein>
    <recommendedName>
        <fullName evidence="2">FANCI solenoid 4 domain-containing protein</fullName>
    </recommendedName>
</protein>
<feature type="compositionally biased region" description="Low complexity" evidence="1">
    <location>
        <begin position="485"/>
        <end position="496"/>
    </location>
</feature>
<evidence type="ECO:0000313" key="3">
    <source>
        <dbReference type="EMBL" id="OMH81125.1"/>
    </source>
</evidence>
<dbReference type="AlphaFoldDB" id="A0A1R1PJH1"/>
<dbReference type="OrthoDB" id="195089at2759"/>
<dbReference type="Pfam" id="PF14678">
    <property type="entry name" value="FANCI_S4"/>
    <property type="match status" value="1"/>
</dbReference>
<feature type="compositionally biased region" description="Basic and acidic residues" evidence="1">
    <location>
        <begin position="375"/>
        <end position="390"/>
    </location>
</feature>
<dbReference type="PANTHER" id="PTHR21818:SF0">
    <property type="entry name" value="FANCONI ANEMIA GROUP I PROTEIN"/>
    <property type="match status" value="1"/>
</dbReference>
<organism evidence="3 4">
    <name type="scientific">Zancudomyces culisetae</name>
    <name type="common">Gut fungus</name>
    <name type="synonym">Smittium culisetae</name>
    <dbReference type="NCBI Taxonomy" id="1213189"/>
    <lineage>
        <taxon>Eukaryota</taxon>
        <taxon>Fungi</taxon>
        <taxon>Fungi incertae sedis</taxon>
        <taxon>Zoopagomycota</taxon>
        <taxon>Kickxellomycotina</taxon>
        <taxon>Harpellomycetes</taxon>
        <taxon>Harpellales</taxon>
        <taxon>Legeriomycetaceae</taxon>
        <taxon>Zancudomyces</taxon>
    </lineage>
</organism>
<comment type="caution">
    <text evidence="3">The sequence shown here is derived from an EMBL/GenBank/DDBJ whole genome shotgun (WGS) entry which is preliminary data.</text>
</comment>
<sequence length="553" mass="62353">MSAITTDNILELIFSNNYIIPNFVDIDTLKRSSVLVYTLLLDASNTLNQRLSQDQNSQSGLDGTSQHSQLNNTNFLMQASINPEISNNSAVPTNTLGYTDPSIVDNLFSLFSQLMYILPDCNLGSKFKNKTTHSMLLSKLQVPSLCFYLPFWGFEDPKASTFRVNLGYGDRLNNEISDDLSFSSSYSDKQKTLEVFWDLQDKCLNIYGLICEDLSNVYDKLVDSASNQDENIDFDPKFALVNSKSSVSIINNILSIINLHFDLVSFFTISFPYNQYLHLRICKRLLHIIHLLDTLLSLSLPSTLTLSIYKSLTLLYNTLNCLFDFTHETSSTFIQLISFVGSNISSSLYKSLAFSLQFDSSATTEQPKHSKKASLKSEKGQDNDIHKDDSNLNIPNSSVIRNIKKESKVIPQLIYSQEKSEHQVILLGKRLHVNLLQYFKRNVARDFKLSAPQFTYQPNPPRQSPTPTTLLSTSTNNGKRKRRIQSSSSQHSSSHSPVASPTKKPVIDNSYASSDDCEEKTCEENEPDEMEDDNGELSDDPSVDLMLDLDDDE</sequence>
<dbReference type="GO" id="GO:0070182">
    <property type="term" value="F:DNA polymerase binding"/>
    <property type="evidence" value="ECO:0007669"/>
    <property type="project" value="TreeGrafter"/>
</dbReference>
<dbReference type="EMBL" id="LSSK01000969">
    <property type="protein sequence ID" value="OMH81125.1"/>
    <property type="molecule type" value="Genomic_DNA"/>
</dbReference>
<feature type="domain" description="FANCI solenoid 4" evidence="2">
    <location>
        <begin position="277"/>
        <end position="453"/>
    </location>
</feature>
<dbReference type="PANTHER" id="PTHR21818">
    <property type="entry name" value="BC025462 PROTEIN"/>
    <property type="match status" value="1"/>
</dbReference>
<feature type="region of interest" description="Disordered" evidence="1">
    <location>
        <begin position="365"/>
        <end position="393"/>
    </location>
</feature>
<proteinExistence type="predicted"/>
<evidence type="ECO:0000259" key="2">
    <source>
        <dbReference type="Pfam" id="PF14678"/>
    </source>
</evidence>
<dbReference type="Proteomes" id="UP000188320">
    <property type="component" value="Unassembled WGS sequence"/>
</dbReference>
<name>A0A1R1PJH1_ZANCU</name>
<dbReference type="GO" id="GO:0006281">
    <property type="term" value="P:DNA repair"/>
    <property type="evidence" value="ECO:0007669"/>
    <property type="project" value="InterPro"/>
</dbReference>
<keyword evidence="4" id="KW-1185">Reference proteome</keyword>
<feature type="compositionally biased region" description="Low complexity" evidence="1">
    <location>
        <begin position="465"/>
        <end position="475"/>
    </location>
</feature>
<reference evidence="4" key="1">
    <citation type="submission" date="2017-01" db="EMBL/GenBank/DDBJ databases">
        <authorList>
            <person name="Wang Y."/>
            <person name="White M."/>
            <person name="Kvist S."/>
            <person name="Moncalvo J.-M."/>
        </authorList>
    </citation>
    <scope>NUCLEOTIDE SEQUENCE [LARGE SCALE GENOMIC DNA]</scope>
    <source>
        <strain evidence="4">COL-18-3</strain>
    </source>
</reference>
<feature type="region of interest" description="Disordered" evidence="1">
    <location>
        <begin position="452"/>
        <end position="553"/>
    </location>
</feature>
<dbReference type="InterPro" id="IPR026171">
    <property type="entry name" value="FANCI"/>
</dbReference>
<accession>A0A1R1PJH1</accession>
<feature type="compositionally biased region" description="Acidic residues" evidence="1">
    <location>
        <begin position="524"/>
        <end position="553"/>
    </location>
</feature>
<evidence type="ECO:0000313" key="4">
    <source>
        <dbReference type="Proteomes" id="UP000188320"/>
    </source>
</evidence>
<gene>
    <name evidence="3" type="ORF">AX774_g5423</name>
</gene>
<evidence type="ECO:0000256" key="1">
    <source>
        <dbReference type="SAM" id="MobiDB-lite"/>
    </source>
</evidence>